<evidence type="ECO:0000256" key="2">
    <source>
        <dbReference type="ARBA" id="ARBA00023002"/>
    </source>
</evidence>
<gene>
    <name evidence="4" type="ORF">GSF22_24510</name>
</gene>
<keyword evidence="5" id="KW-1185">Reference proteome</keyword>
<comment type="cofactor">
    <cofactor evidence="1">
        <name>Zn(2+)</name>
        <dbReference type="ChEBI" id="CHEBI:29105"/>
    </cofactor>
</comment>
<feature type="non-terminal residue" evidence="4">
    <location>
        <position position="130"/>
    </location>
</feature>
<evidence type="ECO:0000259" key="3">
    <source>
        <dbReference type="Pfam" id="PF08240"/>
    </source>
</evidence>
<dbReference type="InterPro" id="IPR011032">
    <property type="entry name" value="GroES-like_sf"/>
</dbReference>
<evidence type="ECO:0000313" key="5">
    <source>
        <dbReference type="Proteomes" id="UP000823521"/>
    </source>
</evidence>
<dbReference type="EMBL" id="WVUH01000267">
    <property type="protein sequence ID" value="MBO4209135.1"/>
    <property type="molecule type" value="Genomic_DNA"/>
</dbReference>
<name>A0ABS3VX66_MICEH</name>
<keyword evidence="2" id="KW-0560">Oxidoreductase</keyword>
<dbReference type="SUPFAM" id="SSF50129">
    <property type="entry name" value="GroES-like"/>
    <property type="match status" value="1"/>
</dbReference>
<dbReference type="Pfam" id="PF08240">
    <property type="entry name" value="ADH_N"/>
    <property type="match status" value="1"/>
</dbReference>
<accession>A0ABS3VX66</accession>
<reference evidence="4 5" key="1">
    <citation type="submission" date="2019-12" db="EMBL/GenBank/DDBJ databases">
        <title>Whole genome sequencing of endophytic Actinobacterium Micromonospora sp. MPMI6T.</title>
        <authorList>
            <person name="Evv R."/>
            <person name="Podile A.R."/>
        </authorList>
    </citation>
    <scope>NUCLEOTIDE SEQUENCE [LARGE SCALE GENOMIC DNA]</scope>
    <source>
        <strain evidence="4 5">MPMI6</strain>
    </source>
</reference>
<dbReference type="PANTHER" id="PTHR43401:SF2">
    <property type="entry name" value="L-THREONINE 3-DEHYDROGENASE"/>
    <property type="match status" value="1"/>
</dbReference>
<dbReference type="InterPro" id="IPR013154">
    <property type="entry name" value="ADH-like_N"/>
</dbReference>
<feature type="domain" description="Alcohol dehydrogenase-like N-terminal" evidence="3">
    <location>
        <begin position="26"/>
        <end position="130"/>
    </location>
</feature>
<dbReference type="PANTHER" id="PTHR43401">
    <property type="entry name" value="L-THREONINE 3-DEHYDROGENASE"/>
    <property type="match status" value="1"/>
</dbReference>
<comment type="caution">
    <text evidence="4">The sequence shown here is derived from an EMBL/GenBank/DDBJ whole genome shotgun (WGS) entry which is preliminary data.</text>
</comment>
<organism evidence="4 5">
    <name type="scientific">Micromonospora echinofusca</name>
    <dbReference type="NCBI Taxonomy" id="47858"/>
    <lineage>
        <taxon>Bacteria</taxon>
        <taxon>Bacillati</taxon>
        <taxon>Actinomycetota</taxon>
        <taxon>Actinomycetes</taxon>
        <taxon>Micromonosporales</taxon>
        <taxon>Micromonosporaceae</taxon>
        <taxon>Micromonospora</taxon>
    </lineage>
</organism>
<dbReference type="Gene3D" id="3.90.180.10">
    <property type="entry name" value="Medium-chain alcohol dehydrogenases, catalytic domain"/>
    <property type="match status" value="1"/>
</dbReference>
<dbReference type="Proteomes" id="UP000823521">
    <property type="component" value="Unassembled WGS sequence"/>
</dbReference>
<dbReference type="InterPro" id="IPR050129">
    <property type="entry name" value="Zn_alcohol_dh"/>
</dbReference>
<evidence type="ECO:0000313" key="4">
    <source>
        <dbReference type="EMBL" id="MBO4209135.1"/>
    </source>
</evidence>
<protein>
    <submittedName>
        <fullName evidence="4">Alcohol dehydrogenase catalytic domain-containing protein</fullName>
    </submittedName>
</protein>
<sequence length="130" mass="13490">MRAMIQTGFGGPEVVRLEHLPEPAPGPGDVLVRVRACALNQLDSLQRRGPGLLPDFRLPHIAGMDVAGRVAAVGTAVDHLQPGDPVLLDPTLGCGSCDRCRDGQPGHCPSIRVVGGNIPGGFAEYVAVPA</sequence>
<proteinExistence type="predicted"/>
<evidence type="ECO:0000256" key="1">
    <source>
        <dbReference type="ARBA" id="ARBA00001947"/>
    </source>
</evidence>